<sequence length="75" mass="8583">MIFPTQGVSLPASRPTAVKAITVPEMFMPAKQSVSVTYEPRILYIEAALIYLMFSTVLSHLQARLEKHYQHHLQR</sequence>
<evidence type="ECO:0000313" key="3">
    <source>
        <dbReference type="Proteomes" id="UP000335415"/>
    </source>
</evidence>
<keyword evidence="1" id="KW-0812">Transmembrane</keyword>
<protein>
    <submittedName>
        <fullName evidence="2">Uncharacterized protein</fullName>
    </submittedName>
</protein>
<keyword evidence="3" id="KW-1185">Reference proteome</keyword>
<comment type="caution">
    <text evidence="2">The sequence shown here is derived from an EMBL/GenBank/DDBJ whole genome shotgun (WGS) entry which is preliminary data.</text>
</comment>
<dbReference type="Proteomes" id="UP000335415">
    <property type="component" value="Unassembled WGS sequence"/>
</dbReference>
<gene>
    <name evidence="2" type="ORF">FJU30_24455</name>
</gene>
<dbReference type="EMBL" id="VYKJ01000020">
    <property type="protein sequence ID" value="KAA8995348.1"/>
    <property type="molecule type" value="Genomic_DNA"/>
</dbReference>
<keyword evidence="1" id="KW-1133">Transmembrane helix</keyword>
<feature type="transmembrane region" description="Helical" evidence="1">
    <location>
        <begin position="42"/>
        <end position="61"/>
    </location>
</feature>
<accession>A0A5J5FRG6</accession>
<name>A0A5J5FRG6_9GAMM</name>
<evidence type="ECO:0000256" key="1">
    <source>
        <dbReference type="SAM" id="Phobius"/>
    </source>
</evidence>
<reference evidence="2 3" key="1">
    <citation type="submission" date="2019-09" db="EMBL/GenBank/DDBJ databases">
        <authorList>
            <person name="Li Y."/>
        </authorList>
    </citation>
    <scope>NUCLEOTIDE SEQUENCE [LARGE SCALE GENOMIC DNA]</scope>
    <source>
        <strain evidence="2 3">L3-3HA</strain>
    </source>
</reference>
<proteinExistence type="predicted"/>
<dbReference type="AlphaFoldDB" id="A0A5J5FRG6"/>
<organism evidence="2 3">
    <name type="scientific">Affinibrenneria salicis</name>
    <dbReference type="NCBI Taxonomy" id="2590031"/>
    <lineage>
        <taxon>Bacteria</taxon>
        <taxon>Pseudomonadati</taxon>
        <taxon>Pseudomonadota</taxon>
        <taxon>Gammaproteobacteria</taxon>
        <taxon>Enterobacterales</taxon>
        <taxon>Pectobacteriaceae</taxon>
        <taxon>Affinibrenneria</taxon>
    </lineage>
</organism>
<evidence type="ECO:0000313" key="2">
    <source>
        <dbReference type="EMBL" id="KAA8995348.1"/>
    </source>
</evidence>
<keyword evidence="1" id="KW-0472">Membrane</keyword>
<dbReference type="OrthoDB" id="9787841at2"/>